<dbReference type="EMBL" id="JZWT02000001">
    <property type="protein sequence ID" value="MFB6489687.1"/>
    <property type="molecule type" value="Genomic_DNA"/>
</dbReference>
<dbReference type="Proteomes" id="UP000033636">
    <property type="component" value="Unassembled WGS sequence"/>
</dbReference>
<comment type="caution">
    <text evidence="1">The sequence shown here is derived from an EMBL/GenBank/DDBJ whole genome shotgun (WGS) entry which is preliminary data.</text>
</comment>
<reference evidence="1" key="1">
    <citation type="submission" date="2024-07" db="EMBL/GenBank/DDBJ databases">
        <title>Metagenome and Metagenome-Assembled Genomes of Archaea from a hot spring from the geothermal field of Los Azufres, Mexico.</title>
        <authorList>
            <person name="Marin-Paredes R."/>
            <person name="Martinez-Romero E."/>
            <person name="Servin-Garciduenas L.E."/>
        </authorList>
    </citation>
    <scope>NUCLEOTIDE SEQUENCE</scope>
</reference>
<accession>A0ACC6UY09</accession>
<organism evidence="1 2">
    <name type="scientific">Thermoproteus sp. AZ2</name>
    <dbReference type="NCBI Taxonomy" id="1609232"/>
    <lineage>
        <taxon>Archaea</taxon>
        <taxon>Thermoproteota</taxon>
        <taxon>Thermoprotei</taxon>
        <taxon>Thermoproteales</taxon>
        <taxon>Thermoproteaceae</taxon>
        <taxon>Thermoproteus</taxon>
    </lineage>
</organism>
<protein>
    <submittedName>
        <fullName evidence="1">Uncharacterized protein</fullName>
    </submittedName>
</protein>
<evidence type="ECO:0000313" key="2">
    <source>
        <dbReference type="Proteomes" id="UP000033636"/>
    </source>
</evidence>
<name>A0ACC6UY09_9CREN</name>
<gene>
    <name evidence="1" type="ORF">TU35_000310</name>
</gene>
<sequence>MRTPASHVLATWLLGHLVIPAAVWASAFVKCVEWRGRRICEEDAKRLAGQKP</sequence>
<evidence type="ECO:0000313" key="1">
    <source>
        <dbReference type="EMBL" id="MFB6489687.1"/>
    </source>
</evidence>
<proteinExistence type="predicted"/>